<proteinExistence type="predicted"/>
<dbReference type="GO" id="GO:0016020">
    <property type="term" value="C:membrane"/>
    <property type="evidence" value="ECO:0007669"/>
    <property type="project" value="InterPro"/>
</dbReference>
<dbReference type="InterPro" id="IPR037185">
    <property type="entry name" value="EmrE-like"/>
</dbReference>
<feature type="transmembrane region" description="Helical" evidence="1">
    <location>
        <begin position="53"/>
        <end position="77"/>
    </location>
</feature>
<name>A0A7C1VWS5_DESA2</name>
<feature type="transmembrane region" description="Helical" evidence="1">
    <location>
        <begin position="89"/>
        <end position="109"/>
    </location>
</feature>
<protein>
    <recommendedName>
        <fullName evidence="2">EamA domain-containing protein</fullName>
    </recommendedName>
</protein>
<feature type="transmembrane region" description="Helical" evidence="1">
    <location>
        <begin position="121"/>
        <end position="138"/>
    </location>
</feature>
<dbReference type="InterPro" id="IPR000620">
    <property type="entry name" value="EamA_dom"/>
</dbReference>
<organism evidence="3">
    <name type="scientific">Desulfofervidus auxilii</name>
    <dbReference type="NCBI Taxonomy" id="1621989"/>
    <lineage>
        <taxon>Bacteria</taxon>
        <taxon>Pseudomonadati</taxon>
        <taxon>Thermodesulfobacteriota</taxon>
        <taxon>Candidatus Desulfofervidia</taxon>
        <taxon>Candidatus Desulfofervidales</taxon>
        <taxon>Candidatus Desulfofervidaceae</taxon>
        <taxon>Candidatus Desulfofervidus</taxon>
    </lineage>
</organism>
<feature type="non-terminal residue" evidence="3">
    <location>
        <position position="1"/>
    </location>
</feature>
<feature type="transmembrane region" description="Helical" evidence="1">
    <location>
        <begin position="24"/>
        <end position="41"/>
    </location>
</feature>
<comment type="caution">
    <text evidence="3">The sequence shown here is derived from an EMBL/GenBank/DDBJ whole genome shotgun (WGS) entry which is preliminary data.</text>
</comment>
<evidence type="ECO:0000259" key="2">
    <source>
        <dbReference type="Pfam" id="PF00892"/>
    </source>
</evidence>
<keyword evidence="1" id="KW-1133">Transmembrane helix</keyword>
<keyword evidence="1" id="KW-0812">Transmembrane</keyword>
<dbReference type="SUPFAM" id="SSF103481">
    <property type="entry name" value="Multidrug resistance efflux transporter EmrE"/>
    <property type="match status" value="1"/>
</dbReference>
<sequence length="163" mass="18189">TLGACLIHFSPYSEEKTNKKNKKAALWALSASFFASMGAVLDKAGVDLIPQSLLIHYITLMIMFMLFFLGIWAWIRFPKNIILGEIKKYPIQILIGGLMLSGSFVFFRYGIKICPISYAVAVRRGGILIGVWLGILFFKESHGFSRTMASILIIIGLILLKLA</sequence>
<dbReference type="Proteomes" id="UP000885738">
    <property type="component" value="Unassembled WGS sequence"/>
</dbReference>
<feature type="domain" description="EamA" evidence="2">
    <location>
        <begin position="23"/>
        <end position="160"/>
    </location>
</feature>
<feature type="transmembrane region" description="Helical" evidence="1">
    <location>
        <begin position="144"/>
        <end position="162"/>
    </location>
</feature>
<reference evidence="3" key="1">
    <citation type="journal article" date="2020" name="mSystems">
        <title>Genome- and Community-Level Interaction Insights into Carbon Utilization and Element Cycling Functions of Hydrothermarchaeota in Hydrothermal Sediment.</title>
        <authorList>
            <person name="Zhou Z."/>
            <person name="Liu Y."/>
            <person name="Xu W."/>
            <person name="Pan J."/>
            <person name="Luo Z.H."/>
            <person name="Li M."/>
        </authorList>
    </citation>
    <scope>NUCLEOTIDE SEQUENCE [LARGE SCALE GENOMIC DNA]</scope>
    <source>
        <strain evidence="3">HyVt-389</strain>
    </source>
</reference>
<dbReference type="EMBL" id="DRIH01000105">
    <property type="protein sequence ID" value="HEC67806.1"/>
    <property type="molecule type" value="Genomic_DNA"/>
</dbReference>
<evidence type="ECO:0000256" key="1">
    <source>
        <dbReference type="SAM" id="Phobius"/>
    </source>
</evidence>
<keyword evidence="1" id="KW-0472">Membrane</keyword>
<dbReference type="Gene3D" id="1.10.3730.20">
    <property type="match status" value="1"/>
</dbReference>
<accession>A0A7C1VWS5</accession>
<gene>
    <name evidence="3" type="ORF">ENI35_03210</name>
</gene>
<evidence type="ECO:0000313" key="3">
    <source>
        <dbReference type="EMBL" id="HEC67806.1"/>
    </source>
</evidence>
<dbReference type="AlphaFoldDB" id="A0A7C1VWS5"/>
<dbReference type="Pfam" id="PF00892">
    <property type="entry name" value="EamA"/>
    <property type="match status" value="1"/>
</dbReference>